<accession>A0A8J6M0R5</accession>
<keyword evidence="4 11" id="KW-0812">Transmembrane</keyword>
<evidence type="ECO:0000256" key="8">
    <source>
        <dbReference type="ARBA" id="ARBA00023136"/>
    </source>
</evidence>
<feature type="transmembrane region" description="Helical" evidence="11">
    <location>
        <begin position="837"/>
        <end position="857"/>
    </location>
</feature>
<dbReference type="NCBIfam" id="TIGR01494">
    <property type="entry name" value="ATPase_P-type"/>
    <property type="match status" value="1"/>
</dbReference>
<dbReference type="InterPro" id="IPR036412">
    <property type="entry name" value="HAD-like_sf"/>
</dbReference>
<dbReference type="InterPro" id="IPR001757">
    <property type="entry name" value="P_typ_ATPase"/>
</dbReference>
<dbReference type="PANTHER" id="PTHR48085">
    <property type="entry name" value="CADMIUM/ZINC-TRANSPORTING ATPASE HMA2-RELATED"/>
    <property type="match status" value="1"/>
</dbReference>
<evidence type="ECO:0000256" key="10">
    <source>
        <dbReference type="ARBA" id="ARBA00049338"/>
    </source>
</evidence>
<evidence type="ECO:0000256" key="1">
    <source>
        <dbReference type="ARBA" id="ARBA00004127"/>
    </source>
</evidence>
<keyword evidence="3" id="KW-0104">Cadmium</keyword>
<proteinExistence type="inferred from homology"/>
<reference evidence="14" key="1">
    <citation type="submission" date="2020-08" db="EMBL/GenBank/DDBJ databases">
        <authorList>
            <person name="Liu C."/>
            <person name="Sun Q."/>
        </authorList>
    </citation>
    <scope>NUCLEOTIDE SEQUENCE</scope>
    <source>
        <strain evidence="14">NSJ-65</strain>
    </source>
</reference>
<comment type="caution">
    <text evidence="14">The sequence shown here is derived from an EMBL/GenBank/DDBJ whole genome shotgun (WGS) entry which is preliminary data.</text>
</comment>
<dbReference type="InterPro" id="IPR018303">
    <property type="entry name" value="ATPase_P-typ_P_site"/>
</dbReference>
<feature type="transmembrane region" description="Helical" evidence="11">
    <location>
        <begin position="509"/>
        <end position="527"/>
    </location>
</feature>
<name>A0A8J6M0R5_9FIRM</name>
<evidence type="ECO:0000313" key="15">
    <source>
        <dbReference type="Proteomes" id="UP000597668"/>
    </source>
</evidence>
<comment type="similarity">
    <text evidence="2 11">Belongs to the cation transport ATPase (P-type) (TC 3.A.3) family. Type IB subfamily.</text>
</comment>
<sequence>MKTRLSIQGLSCSHCAMKIEEKLEHSNKFDSIALLFATGVLLIENDHPVTDQELSYIQQVCDDIEPGTVISRATGNTTAPDATPAAHANGDSCECDHEHHHEHGDSCGCGLEHHHEHGDSCGCDHEHHHEHGDSCGCDHEHHHKHGDSCGCGHEHHHEHGDSCGCGHEHTDEPAAPIDPKAFAGSQKLYFTGLSCSHCAMKIEEKLQQSGKFQRAAVSFASGTILIKNDHPLTDSEVAFIAQVCDDIEPGTHISRIPADTVTVSAESASPSARKSVSKAEKKRPFVLLIASVALAVAGLITSKLLDINWLPPVLFVLSCVLSSYDVWYRGITGIAKKRVDENLLVTIAIIASFFIGEFPEAAMVALLFKISLFLEDKAVGATRKNISAITNIQPDSAKVLLPDGSTRQLRAEEVQVGQTIVISPSERIPLDCTVLEGNTATDNSAITGESIPVNVGPGDKLLSGSINLTGLIKATVTSRVEESTAARIINLVEESAAQKSHSQKFITKFAAVYTPVIIGLAILVAIFPPLLGLGSWKQWIYTALVFVVSACPCALVISIPLGFFSGIGAATKRGVLIKGGKHIENLSKLTDAVFDKTGTLTDGQLKVTGITAFGDFTTEQVLRYSALAESFSAHPISRSIVAQCPDKPQEEIVSYQEVAGKGVLVQLKEHQLACGSLKLMADQDIRVPQGVEANVLLAVDGQLAGAITVGDALRPDSAQMVADLKAAGVQTVTMLTGDSQKAAAKISGELGLDRYYAELLPQDKVQRLTDIKGEGRMVAFVGDGINDAPVLAASDVGVAMGFGTEAAIEAADVVLVSGKPSSLVTAVKLSKRVMRIIQANIVFALAVKFLVIVLSLFSLSTIWMAVFADVGVTVLSVLNTTRLLLGKKGT</sequence>
<evidence type="ECO:0000256" key="7">
    <source>
        <dbReference type="ARBA" id="ARBA00022989"/>
    </source>
</evidence>
<evidence type="ECO:0000256" key="4">
    <source>
        <dbReference type="ARBA" id="ARBA00022692"/>
    </source>
</evidence>
<feature type="region of interest" description="Disordered" evidence="12">
    <location>
        <begin position="71"/>
        <end position="93"/>
    </location>
</feature>
<comment type="subcellular location">
    <subcellularLocation>
        <location evidence="11">Cell membrane</location>
    </subcellularLocation>
    <subcellularLocation>
        <location evidence="1">Endomembrane system</location>
        <topology evidence="1">Multi-pass membrane protein</topology>
    </subcellularLocation>
</comment>
<keyword evidence="6" id="KW-1278">Translocase</keyword>
<keyword evidence="7 11" id="KW-1133">Transmembrane helix</keyword>
<keyword evidence="11" id="KW-1003">Cell membrane</keyword>
<dbReference type="PRINTS" id="PR00119">
    <property type="entry name" value="CATATPASE"/>
</dbReference>
<keyword evidence="11" id="KW-0547">Nucleotide-binding</keyword>
<dbReference type="Gene3D" id="3.30.70.100">
    <property type="match status" value="2"/>
</dbReference>
<dbReference type="InterPro" id="IPR051014">
    <property type="entry name" value="Cation_Transport_ATPase_IB"/>
</dbReference>
<dbReference type="SFLD" id="SFLDG00002">
    <property type="entry name" value="C1.7:_P-type_atpase_like"/>
    <property type="match status" value="1"/>
</dbReference>
<feature type="transmembrane region" description="Helical" evidence="11">
    <location>
        <begin position="307"/>
        <end position="328"/>
    </location>
</feature>
<dbReference type="PROSITE" id="PS01047">
    <property type="entry name" value="HMA_1"/>
    <property type="match status" value="1"/>
</dbReference>
<evidence type="ECO:0000256" key="11">
    <source>
        <dbReference type="RuleBase" id="RU362081"/>
    </source>
</evidence>
<evidence type="ECO:0000256" key="3">
    <source>
        <dbReference type="ARBA" id="ARBA00022539"/>
    </source>
</evidence>
<dbReference type="GO" id="GO:0005886">
    <property type="term" value="C:plasma membrane"/>
    <property type="evidence" value="ECO:0007669"/>
    <property type="project" value="UniProtKB-SubCell"/>
</dbReference>
<dbReference type="GO" id="GO:0046872">
    <property type="term" value="F:metal ion binding"/>
    <property type="evidence" value="ECO:0007669"/>
    <property type="project" value="UniProtKB-KW"/>
</dbReference>
<dbReference type="InterPro" id="IPR059000">
    <property type="entry name" value="ATPase_P-type_domA"/>
</dbReference>
<dbReference type="Gene3D" id="3.40.50.1000">
    <property type="entry name" value="HAD superfamily/HAD-like"/>
    <property type="match status" value="1"/>
</dbReference>
<dbReference type="InterPro" id="IPR023214">
    <property type="entry name" value="HAD_sf"/>
</dbReference>
<feature type="transmembrane region" description="Helical" evidence="11">
    <location>
        <begin position="284"/>
        <end position="301"/>
    </location>
</feature>
<dbReference type="InterPro" id="IPR023298">
    <property type="entry name" value="ATPase_P-typ_TM_dom_sf"/>
</dbReference>
<dbReference type="EC" id="7.2.2.21" evidence="9"/>
<dbReference type="InterPro" id="IPR008250">
    <property type="entry name" value="ATPase_P-typ_transduc_dom_A_sf"/>
</dbReference>
<dbReference type="RefSeq" id="WP_186487183.1">
    <property type="nucleotide sequence ID" value="NZ_JACOGI010000001.1"/>
</dbReference>
<dbReference type="SUPFAM" id="SSF56784">
    <property type="entry name" value="HAD-like"/>
    <property type="match status" value="1"/>
</dbReference>
<keyword evidence="15" id="KW-1185">Reference proteome</keyword>
<dbReference type="Gene3D" id="3.40.1110.10">
    <property type="entry name" value="Calcium-transporting ATPase, cytoplasmic domain N"/>
    <property type="match status" value="1"/>
</dbReference>
<evidence type="ECO:0000256" key="5">
    <source>
        <dbReference type="ARBA" id="ARBA00022723"/>
    </source>
</evidence>
<feature type="compositionally biased region" description="Low complexity" evidence="12">
    <location>
        <begin position="73"/>
        <end position="92"/>
    </location>
</feature>
<evidence type="ECO:0000313" key="14">
    <source>
        <dbReference type="EMBL" id="MBC3514921.1"/>
    </source>
</evidence>
<evidence type="ECO:0000256" key="6">
    <source>
        <dbReference type="ARBA" id="ARBA00022967"/>
    </source>
</evidence>
<dbReference type="Gene3D" id="2.70.150.10">
    <property type="entry name" value="Calcium-transporting ATPase, cytoplasmic transduction domain A"/>
    <property type="match status" value="1"/>
</dbReference>
<dbReference type="SUPFAM" id="SSF81653">
    <property type="entry name" value="Calcium ATPase, transduction domain A"/>
    <property type="match status" value="1"/>
</dbReference>
<feature type="domain" description="P-type ATPase A" evidence="13">
    <location>
        <begin position="392"/>
        <end position="493"/>
    </location>
</feature>
<dbReference type="InterPro" id="IPR044492">
    <property type="entry name" value="P_typ_ATPase_HD_dom"/>
</dbReference>
<dbReference type="SFLD" id="SFLDF00027">
    <property type="entry name" value="p-type_atpase"/>
    <property type="match status" value="1"/>
</dbReference>
<dbReference type="Proteomes" id="UP000597668">
    <property type="component" value="Unassembled WGS sequence"/>
</dbReference>
<organism evidence="14 15">
    <name type="scientific">Neobittarella massiliensis</name>
    <name type="common">ex Bilen et al. 2018</name>
    <dbReference type="NCBI Taxonomy" id="2041842"/>
    <lineage>
        <taxon>Bacteria</taxon>
        <taxon>Bacillati</taxon>
        <taxon>Bacillota</taxon>
        <taxon>Clostridia</taxon>
        <taxon>Eubacteriales</taxon>
        <taxon>Oscillospiraceae</taxon>
        <taxon>Neobittarella (ex Bilen et al. 2018)</taxon>
    </lineage>
</organism>
<keyword evidence="11" id="KW-0067">ATP-binding</keyword>
<comment type="catalytic activity">
    <reaction evidence="10">
        <text>Cd(2+)(in) + ATP + H2O = Cd(2+)(out) + ADP + phosphate + H(+)</text>
        <dbReference type="Rhea" id="RHEA:12132"/>
        <dbReference type="ChEBI" id="CHEBI:15377"/>
        <dbReference type="ChEBI" id="CHEBI:15378"/>
        <dbReference type="ChEBI" id="CHEBI:30616"/>
        <dbReference type="ChEBI" id="CHEBI:43474"/>
        <dbReference type="ChEBI" id="CHEBI:48775"/>
        <dbReference type="ChEBI" id="CHEBI:456216"/>
        <dbReference type="EC" id="7.2.2.21"/>
    </reaction>
</comment>
<keyword evidence="8 11" id="KW-0472">Membrane</keyword>
<dbReference type="Pfam" id="PF00122">
    <property type="entry name" value="E1-E2_ATPase"/>
    <property type="match status" value="1"/>
</dbReference>
<evidence type="ECO:0000256" key="12">
    <source>
        <dbReference type="SAM" id="MobiDB-lite"/>
    </source>
</evidence>
<dbReference type="SUPFAM" id="SSF81665">
    <property type="entry name" value="Calcium ATPase, transmembrane domain M"/>
    <property type="match status" value="1"/>
</dbReference>
<dbReference type="EMBL" id="JACOGI010000001">
    <property type="protein sequence ID" value="MBC3514921.1"/>
    <property type="molecule type" value="Genomic_DNA"/>
</dbReference>
<dbReference type="InterPro" id="IPR017969">
    <property type="entry name" value="Heavy-metal-associated_CS"/>
</dbReference>
<feature type="transmembrane region" description="Helical" evidence="11">
    <location>
        <begin position="539"/>
        <end position="564"/>
    </location>
</feature>
<dbReference type="InterPro" id="IPR027256">
    <property type="entry name" value="P-typ_ATPase_IB"/>
</dbReference>
<dbReference type="InterPro" id="IPR036163">
    <property type="entry name" value="HMA_dom_sf"/>
</dbReference>
<dbReference type="SFLD" id="SFLDS00003">
    <property type="entry name" value="Haloacid_Dehalogenase"/>
    <property type="match status" value="1"/>
</dbReference>
<dbReference type="PROSITE" id="PS00154">
    <property type="entry name" value="ATPASE_E1_E2"/>
    <property type="match status" value="1"/>
</dbReference>
<dbReference type="PRINTS" id="PR00120">
    <property type="entry name" value="HATPASE"/>
</dbReference>
<dbReference type="GO" id="GO:0005524">
    <property type="term" value="F:ATP binding"/>
    <property type="evidence" value="ECO:0007669"/>
    <property type="project" value="UniProtKB-UniRule"/>
</dbReference>
<dbReference type="GO" id="GO:0016887">
    <property type="term" value="F:ATP hydrolysis activity"/>
    <property type="evidence" value="ECO:0007669"/>
    <property type="project" value="InterPro"/>
</dbReference>
<evidence type="ECO:0000259" key="13">
    <source>
        <dbReference type="Pfam" id="PF00122"/>
    </source>
</evidence>
<dbReference type="SUPFAM" id="SSF55008">
    <property type="entry name" value="HMA, heavy metal-associated domain"/>
    <property type="match status" value="2"/>
</dbReference>
<dbReference type="NCBIfam" id="TIGR01525">
    <property type="entry name" value="ATPase-IB_hvy"/>
    <property type="match status" value="1"/>
</dbReference>
<dbReference type="GO" id="GO:0008551">
    <property type="term" value="F:P-type cadmium transporter activity"/>
    <property type="evidence" value="ECO:0007669"/>
    <property type="project" value="UniProtKB-EC"/>
</dbReference>
<dbReference type="AlphaFoldDB" id="A0A8J6M0R5"/>
<keyword evidence="5 11" id="KW-0479">Metal-binding</keyword>
<dbReference type="NCBIfam" id="TIGR01512">
    <property type="entry name" value="ATPase-IB2_Cd"/>
    <property type="match status" value="1"/>
</dbReference>
<evidence type="ECO:0000256" key="2">
    <source>
        <dbReference type="ARBA" id="ARBA00006024"/>
    </source>
</evidence>
<evidence type="ECO:0000256" key="9">
    <source>
        <dbReference type="ARBA" id="ARBA00039103"/>
    </source>
</evidence>
<dbReference type="PANTHER" id="PTHR48085:SF5">
    <property type="entry name" value="CADMIUM_ZINC-TRANSPORTING ATPASE HMA4-RELATED"/>
    <property type="match status" value="1"/>
</dbReference>
<protein>
    <recommendedName>
        <fullName evidence="9">Cd(2+)-exporting ATPase</fullName>
        <ecNumber evidence="9">7.2.2.21</ecNumber>
    </recommendedName>
</protein>
<dbReference type="InterPro" id="IPR023299">
    <property type="entry name" value="ATPase_P-typ_cyto_dom_N"/>
</dbReference>
<dbReference type="Pfam" id="PF00702">
    <property type="entry name" value="Hydrolase"/>
    <property type="match status" value="1"/>
</dbReference>
<gene>
    <name evidence="14" type="primary">cadA</name>
    <name evidence="14" type="ORF">H8K20_00760</name>
</gene>